<organism evidence="1 2">
    <name type="scientific">Mesorhizobium delmotii</name>
    <dbReference type="NCBI Taxonomy" id="1631247"/>
    <lineage>
        <taxon>Bacteria</taxon>
        <taxon>Pseudomonadati</taxon>
        <taxon>Pseudomonadota</taxon>
        <taxon>Alphaproteobacteria</taxon>
        <taxon>Hyphomicrobiales</taxon>
        <taxon>Phyllobacteriaceae</taxon>
        <taxon>Mesorhizobium</taxon>
    </lineage>
</organism>
<evidence type="ECO:0000313" key="2">
    <source>
        <dbReference type="Proteomes" id="UP000245698"/>
    </source>
</evidence>
<name>A0A2P9ADW8_9HYPH</name>
<accession>A0A2P9ADW8</accession>
<protein>
    <submittedName>
        <fullName evidence="1">Uncharacterized protein</fullName>
    </submittedName>
</protein>
<gene>
    <name evidence="1" type="ORF">BQ8482_111240</name>
</gene>
<dbReference type="AlphaFoldDB" id="A0A2P9ADW8"/>
<proteinExistence type="predicted"/>
<reference evidence="2" key="1">
    <citation type="submission" date="2016-12" db="EMBL/GenBank/DDBJ databases">
        <authorList>
            <person name="Brunel B."/>
        </authorList>
    </citation>
    <scope>NUCLEOTIDE SEQUENCE [LARGE SCALE GENOMIC DNA]</scope>
</reference>
<evidence type="ECO:0000313" key="1">
    <source>
        <dbReference type="EMBL" id="SJM29310.1"/>
    </source>
</evidence>
<keyword evidence="2" id="KW-1185">Reference proteome</keyword>
<sequence>MFAETKACRPVEGPDRDVCFHARRGLPEQIATAMVSEAKSLSSADLQPHDGKVAAGARTLGAVTGAA</sequence>
<dbReference type="EMBL" id="FUIG01000013">
    <property type="protein sequence ID" value="SJM29310.1"/>
    <property type="molecule type" value="Genomic_DNA"/>
</dbReference>
<dbReference type="Proteomes" id="UP000245698">
    <property type="component" value="Unassembled WGS sequence"/>
</dbReference>